<reference evidence="5 6" key="1">
    <citation type="submission" date="2015-09" db="EMBL/GenBank/DDBJ databases">
        <title>Draft genome sequence of Kouleothrix aurantiaca JCM 19913.</title>
        <authorList>
            <person name="Hemp J."/>
        </authorList>
    </citation>
    <scope>NUCLEOTIDE SEQUENCE [LARGE SCALE GENOMIC DNA]</scope>
    <source>
        <strain evidence="5 6">COM-B</strain>
    </source>
</reference>
<dbReference type="PROSITE" id="PS50995">
    <property type="entry name" value="HTH_MARR_2"/>
    <property type="match status" value="1"/>
</dbReference>
<protein>
    <recommendedName>
        <fullName evidence="4">HTH marR-type domain-containing protein</fullName>
    </recommendedName>
</protein>
<evidence type="ECO:0000259" key="4">
    <source>
        <dbReference type="PROSITE" id="PS50995"/>
    </source>
</evidence>
<feature type="domain" description="HTH marR-type" evidence="4">
    <location>
        <begin position="1"/>
        <end position="124"/>
    </location>
</feature>
<evidence type="ECO:0000313" key="6">
    <source>
        <dbReference type="Proteomes" id="UP000050509"/>
    </source>
</evidence>
<dbReference type="AlphaFoldDB" id="A0A0N8PR08"/>
<dbReference type="GO" id="GO:0003677">
    <property type="term" value="F:DNA binding"/>
    <property type="evidence" value="ECO:0007669"/>
    <property type="project" value="UniProtKB-KW"/>
</dbReference>
<keyword evidence="2" id="KW-0238">DNA-binding</keyword>
<comment type="caution">
    <text evidence="5">The sequence shown here is derived from an EMBL/GenBank/DDBJ whole genome shotgun (WGS) entry which is preliminary data.</text>
</comment>
<dbReference type="Proteomes" id="UP000050509">
    <property type="component" value="Unassembled WGS sequence"/>
</dbReference>
<accession>A0A0N8PR08</accession>
<dbReference type="InterPro" id="IPR000835">
    <property type="entry name" value="HTH_MarR-typ"/>
</dbReference>
<dbReference type="SUPFAM" id="SSF46785">
    <property type="entry name" value="Winged helix' DNA-binding domain"/>
    <property type="match status" value="1"/>
</dbReference>
<dbReference type="SMART" id="SM00347">
    <property type="entry name" value="HTH_MARR"/>
    <property type="match status" value="1"/>
</dbReference>
<dbReference type="EMBL" id="LJCR01002525">
    <property type="protein sequence ID" value="KPV48605.1"/>
    <property type="molecule type" value="Genomic_DNA"/>
</dbReference>
<keyword evidence="6" id="KW-1185">Reference proteome</keyword>
<dbReference type="InterPro" id="IPR036390">
    <property type="entry name" value="WH_DNA-bd_sf"/>
</dbReference>
<evidence type="ECO:0000256" key="1">
    <source>
        <dbReference type="ARBA" id="ARBA00023015"/>
    </source>
</evidence>
<dbReference type="InterPro" id="IPR036388">
    <property type="entry name" value="WH-like_DNA-bd_sf"/>
</dbReference>
<evidence type="ECO:0000256" key="3">
    <source>
        <dbReference type="ARBA" id="ARBA00023163"/>
    </source>
</evidence>
<dbReference type="PRINTS" id="PR00598">
    <property type="entry name" value="HTHMARR"/>
</dbReference>
<name>A0A0N8PR08_9CHLR</name>
<dbReference type="PANTHER" id="PTHR42756">
    <property type="entry name" value="TRANSCRIPTIONAL REGULATOR, MARR"/>
    <property type="match status" value="1"/>
</dbReference>
<keyword evidence="1" id="KW-0805">Transcription regulation</keyword>
<dbReference type="GO" id="GO:0003700">
    <property type="term" value="F:DNA-binding transcription factor activity"/>
    <property type="evidence" value="ECO:0007669"/>
    <property type="project" value="InterPro"/>
</dbReference>
<dbReference type="Gene3D" id="1.10.10.10">
    <property type="entry name" value="Winged helix-like DNA-binding domain superfamily/Winged helix DNA-binding domain"/>
    <property type="match status" value="1"/>
</dbReference>
<dbReference type="InterPro" id="IPR011991">
    <property type="entry name" value="ArsR-like_HTH"/>
</dbReference>
<dbReference type="Pfam" id="PF01047">
    <property type="entry name" value="MarR"/>
    <property type="match status" value="1"/>
</dbReference>
<dbReference type="PANTHER" id="PTHR42756:SF1">
    <property type="entry name" value="TRANSCRIPTIONAL REPRESSOR OF EMRAB OPERON"/>
    <property type="match status" value="1"/>
</dbReference>
<evidence type="ECO:0000256" key="2">
    <source>
        <dbReference type="ARBA" id="ARBA00023125"/>
    </source>
</evidence>
<keyword evidence="3" id="KW-0804">Transcription</keyword>
<proteinExistence type="predicted"/>
<organism evidence="5 6">
    <name type="scientific">Kouleothrix aurantiaca</name>
    <dbReference type="NCBI Taxonomy" id="186479"/>
    <lineage>
        <taxon>Bacteria</taxon>
        <taxon>Bacillati</taxon>
        <taxon>Chloroflexota</taxon>
        <taxon>Chloroflexia</taxon>
        <taxon>Chloroflexales</taxon>
        <taxon>Roseiflexineae</taxon>
        <taxon>Roseiflexaceae</taxon>
        <taxon>Kouleothrix</taxon>
    </lineage>
</organism>
<evidence type="ECO:0000313" key="5">
    <source>
        <dbReference type="EMBL" id="KPV48605.1"/>
    </source>
</evidence>
<dbReference type="CDD" id="cd00090">
    <property type="entry name" value="HTH_ARSR"/>
    <property type="match status" value="1"/>
</dbReference>
<gene>
    <name evidence="5" type="ORF">SE17_37170</name>
</gene>
<sequence length="131" mass="14590">MIARTYHALVPPFERHVGMGKTRWQILSTLQRAGEISQAALQQQLHLDGAAITRQVKQLEEDGLVQRRTDPHDNRYTLVALAPDGQALAASMQQRRASFQALLTAGIPEEDLIVLRRCLARVRDNAVALGE</sequence>